<sequence length="86" mass="9892">MKKAIALSYEEQMHAPKVVAKGSEHIAERILEEALKHDIPIRQDETLMTLLDAVQVSEQIPEELYGVIAELFAFLYRLDQDEILKK</sequence>
<keyword evidence="4" id="KW-1185">Reference proteome</keyword>
<organism evidence="1 3">
    <name type="scientific">Exiguobacterium indicum</name>
    <dbReference type="NCBI Taxonomy" id="296995"/>
    <lineage>
        <taxon>Bacteria</taxon>
        <taxon>Bacillati</taxon>
        <taxon>Bacillota</taxon>
        <taxon>Bacilli</taxon>
        <taxon>Bacillales</taxon>
        <taxon>Bacillales Family XII. Incertae Sedis</taxon>
        <taxon>Exiguobacterium</taxon>
    </lineage>
</organism>
<keyword evidence="1" id="KW-0966">Cell projection</keyword>
<dbReference type="Pfam" id="PF01312">
    <property type="entry name" value="Bac_export_2"/>
    <property type="match status" value="1"/>
</dbReference>
<evidence type="ECO:0000313" key="4">
    <source>
        <dbReference type="Proteomes" id="UP001387110"/>
    </source>
</evidence>
<proteinExistence type="predicted"/>
<dbReference type="InterPro" id="IPR029025">
    <property type="entry name" value="T3SS_substrate_exporter_C"/>
</dbReference>
<gene>
    <name evidence="1" type="ORF">AS033_04380</name>
    <name evidence="2" type="ORF">SZL87_02870</name>
</gene>
<dbReference type="PANTHER" id="PTHR30531">
    <property type="entry name" value="FLAGELLAR BIOSYNTHETIC PROTEIN FLHB"/>
    <property type="match status" value="1"/>
</dbReference>
<dbReference type="SUPFAM" id="SSF160544">
    <property type="entry name" value="EscU C-terminal domain-like"/>
    <property type="match status" value="1"/>
</dbReference>
<dbReference type="GeneID" id="88812133"/>
<evidence type="ECO:0000313" key="2">
    <source>
        <dbReference type="EMBL" id="MEI4461364.1"/>
    </source>
</evidence>
<dbReference type="OrthoDB" id="5244399at2"/>
<reference evidence="1 3" key="1">
    <citation type="journal article" date="2015" name="Int. J. Syst. Evol. Microbiol.">
        <title>Exiguobacterium enclense sp. nov., isolated from sediment.</title>
        <authorList>
            <person name="Dastager S.G."/>
            <person name="Mawlankar R."/>
            <person name="Sonalkar V.V."/>
            <person name="Thorat M.N."/>
            <person name="Mual P."/>
            <person name="Verma A."/>
            <person name="Krishnamurthi S."/>
            <person name="Tang S.K."/>
            <person name="Li W.J."/>
        </authorList>
    </citation>
    <scope>NUCLEOTIDE SEQUENCE [LARGE SCALE GENOMIC DNA]</scope>
    <source>
        <strain evidence="1 3">NIO-1109</strain>
    </source>
</reference>
<dbReference type="Proteomes" id="UP001387110">
    <property type="component" value="Unassembled WGS sequence"/>
</dbReference>
<evidence type="ECO:0000313" key="3">
    <source>
        <dbReference type="Proteomes" id="UP000053797"/>
    </source>
</evidence>
<dbReference type="EMBL" id="LNQL01000001">
    <property type="protein sequence ID" value="KSU50624.1"/>
    <property type="molecule type" value="Genomic_DNA"/>
</dbReference>
<keyword evidence="1" id="KW-0969">Cilium</keyword>
<dbReference type="GO" id="GO:0009306">
    <property type="term" value="P:protein secretion"/>
    <property type="evidence" value="ECO:0007669"/>
    <property type="project" value="InterPro"/>
</dbReference>
<name>A0A0V8GK60_9BACL</name>
<comment type="caution">
    <text evidence="1">The sequence shown here is derived from an EMBL/GenBank/DDBJ whole genome shotgun (WGS) entry which is preliminary data.</text>
</comment>
<accession>A0A0V8GK60</accession>
<dbReference type="Gene3D" id="3.40.1690.10">
    <property type="entry name" value="secretion proteins EscU"/>
    <property type="match status" value="1"/>
</dbReference>
<keyword evidence="1" id="KW-0282">Flagellum</keyword>
<evidence type="ECO:0000313" key="1">
    <source>
        <dbReference type="EMBL" id="KSU50624.1"/>
    </source>
</evidence>
<dbReference type="AlphaFoldDB" id="A0A0V8GK60"/>
<protein>
    <submittedName>
        <fullName evidence="2">EscU/YscU/HrcU family type III secretion system export apparatus switch protein</fullName>
    </submittedName>
    <submittedName>
        <fullName evidence="1">Flagellar biosynthesis protein FlhB</fullName>
    </submittedName>
</protein>
<dbReference type="InterPro" id="IPR006135">
    <property type="entry name" value="T3SS_substrate_exporter"/>
</dbReference>
<dbReference type="PANTHER" id="PTHR30531:SF12">
    <property type="entry name" value="FLAGELLAR BIOSYNTHETIC PROTEIN FLHB"/>
    <property type="match status" value="1"/>
</dbReference>
<dbReference type="Proteomes" id="UP000053797">
    <property type="component" value="Unassembled WGS sequence"/>
</dbReference>
<dbReference type="EMBL" id="JBAWKY010000001">
    <property type="protein sequence ID" value="MEI4461364.1"/>
    <property type="molecule type" value="Genomic_DNA"/>
</dbReference>
<dbReference type="GO" id="GO:0005886">
    <property type="term" value="C:plasma membrane"/>
    <property type="evidence" value="ECO:0007669"/>
    <property type="project" value="TreeGrafter"/>
</dbReference>
<dbReference type="RefSeq" id="WP_023468733.1">
    <property type="nucleotide sequence ID" value="NZ_FMYN01000001.1"/>
</dbReference>
<reference evidence="2 4" key="2">
    <citation type="submission" date="2023-12" db="EMBL/GenBank/DDBJ databases">
        <authorList>
            <person name="Easwaran N."/>
            <person name="Lazarus H.P.S."/>
        </authorList>
    </citation>
    <scope>NUCLEOTIDE SEQUENCE [LARGE SCALE GENOMIC DNA]</scope>
    <source>
        <strain evidence="2 4">VIT-2023</strain>
    </source>
</reference>